<dbReference type="PANTHER" id="PTHR35010">
    <property type="entry name" value="BLL4672 PROTEIN-RELATED"/>
    <property type="match status" value="1"/>
</dbReference>
<keyword evidence="3" id="KW-1185">Reference proteome</keyword>
<evidence type="ECO:0000313" key="2">
    <source>
        <dbReference type="EMBL" id="OEV37461.1"/>
    </source>
</evidence>
<comment type="caution">
    <text evidence="2">The sequence shown here is derived from an EMBL/GenBank/DDBJ whole genome shotgun (WGS) entry which is preliminary data.</text>
</comment>
<dbReference type="PANTHER" id="PTHR35010:SF2">
    <property type="entry name" value="BLL4672 PROTEIN"/>
    <property type="match status" value="1"/>
</dbReference>
<dbReference type="PROSITE" id="PS50943">
    <property type="entry name" value="HTH_CROC1"/>
    <property type="match status" value="1"/>
</dbReference>
<dbReference type="InterPro" id="IPR041413">
    <property type="entry name" value="MLTR_LBD"/>
</dbReference>
<organism evidence="2 3">
    <name type="scientific">Kitasatospora aureofaciens</name>
    <name type="common">Streptomyces aureofaciens</name>
    <dbReference type="NCBI Taxonomy" id="1894"/>
    <lineage>
        <taxon>Bacteria</taxon>
        <taxon>Bacillati</taxon>
        <taxon>Actinomycetota</taxon>
        <taxon>Actinomycetes</taxon>
        <taxon>Kitasatosporales</taxon>
        <taxon>Streptomycetaceae</taxon>
        <taxon>Kitasatospora</taxon>
    </lineage>
</organism>
<sequence length="286" mass="31205">MEFMEDLGAFLHSRRARVTPESVGLRPGARRRVSGLRREEVAQLVGISVEYYQRLEQGRSSSPSPEVLGAIARALRLDKVESTHLSSLAHPPRHPNGHQPVQVRPELLRMLDRMASVAALVINDRFDVLASNELGARLFEPVLAEPDSQRNLARHLFLSPTAADFYLDWDEIAAATAAQLRLVRARHPADSELAQLIDVLTAASQSFQTHWSAGDVELRAAGVKNLRHPDAGVLALHLENLDLPGDPRQRIVALSPAQDPATETALRCLATSPPSATVPAGTPTKP</sequence>
<feature type="domain" description="HTH cro/C1-type" evidence="1">
    <location>
        <begin position="35"/>
        <end position="82"/>
    </location>
</feature>
<dbReference type="Pfam" id="PF17765">
    <property type="entry name" value="MLTR_LBD"/>
    <property type="match status" value="1"/>
</dbReference>
<dbReference type="GO" id="GO:0003677">
    <property type="term" value="F:DNA binding"/>
    <property type="evidence" value="ECO:0007669"/>
    <property type="project" value="InterPro"/>
</dbReference>
<dbReference type="Gene3D" id="3.30.450.180">
    <property type="match status" value="1"/>
</dbReference>
<proteinExistence type="predicted"/>
<dbReference type="Gene3D" id="1.10.260.40">
    <property type="entry name" value="lambda repressor-like DNA-binding domains"/>
    <property type="match status" value="1"/>
</dbReference>
<dbReference type="Pfam" id="PF13560">
    <property type="entry name" value="HTH_31"/>
    <property type="match status" value="1"/>
</dbReference>
<reference evidence="2" key="1">
    <citation type="submission" date="2016-08" db="EMBL/GenBank/DDBJ databases">
        <title>Sequencing, Assembly and Comparative Genomics of S. aureofaciens ATCC 10762.</title>
        <authorList>
            <person name="Gradnigo J.S."/>
            <person name="Johnson N."/>
            <person name="Somerville G.A."/>
        </authorList>
    </citation>
    <scope>NUCLEOTIDE SEQUENCE [LARGE SCALE GENOMIC DNA]</scope>
    <source>
        <strain evidence="2">ATCC 10762</strain>
    </source>
</reference>
<accession>A0A1E7N9U2</accession>
<gene>
    <name evidence="2" type="ORF">HS99_0006270</name>
</gene>
<dbReference type="SUPFAM" id="SSF47413">
    <property type="entry name" value="lambda repressor-like DNA-binding domains"/>
    <property type="match status" value="1"/>
</dbReference>
<evidence type="ECO:0000259" key="1">
    <source>
        <dbReference type="PROSITE" id="PS50943"/>
    </source>
</evidence>
<dbReference type="SMART" id="SM00530">
    <property type="entry name" value="HTH_XRE"/>
    <property type="match status" value="1"/>
</dbReference>
<name>A0A1E7N9U2_KITAU</name>
<dbReference type="InterPro" id="IPR010982">
    <property type="entry name" value="Lambda_DNA-bd_dom_sf"/>
</dbReference>
<dbReference type="Proteomes" id="UP000037395">
    <property type="component" value="Unassembled WGS sequence"/>
</dbReference>
<evidence type="ECO:0000313" key="3">
    <source>
        <dbReference type="Proteomes" id="UP000037395"/>
    </source>
</evidence>
<dbReference type="InterPro" id="IPR001387">
    <property type="entry name" value="Cro/C1-type_HTH"/>
</dbReference>
<dbReference type="CDD" id="cd00093">
    <property type="entry name" value="HTH_XRE"/>
    <property type="match status" value="1"/>
</dbReference>
<protein>
    <recommendedName>
        <fullName evidence="1">HTH cro/C1-type domain-containing protein</fullName>
    </recommendedName>
</protein>
<dbReference type="AlphaFoldDB" id="A0A1E7N9U2"/>
<dbReference type="EMBL" id="JPRF03000021">
    <property type="protein sequence ID" value="OEV37461.1"/>
    <property type="molecule type" value="Genomic_DNA"/>
</dbReference>